<dbReference type="AlphaFoldDB" id="A0A814V8Y0"/>
<evidence type="ECO:0000313" key="4">
    <source>
        <dbReference type="EMBL" id="CAF1220194.1"/>
    </source>
</evidence>
<dbReference type="EMBL" id="CAJOBB010000273">
    <property type="protein sequence ID" value="CAF3635236.1"/>
    <property type="molecule type" value="Genomic_DNA"/>
</dbReference>
<name>A0A814V8Y0_9BILA</name>
<dbReference type="EMBL" id="CAJNOE010000384">
    <property type="protein sequence ID" value="CAF1187180.1"/>
    <property type="molecule type" value="Genomic_DNA"/>
</dbReference>
<evidence type="ECO:0000313" key="5">
    <source>
        <dbReference type="EMBL" id="CAF3635236.1"/>
    </source>
</evidence>
<dbReference type="EMBL" id="CAJNOG010000397">
    <property type="protein sequence ID" value="CAF1220194.1"/>
    <property type="molecule type" value="Genomic_DNA"/>
</dbReference>
<evidence type="ECO:0000259" key="2">
    <source>
        <dbReference type="Pfam" id="PF10241"/>
    </source>
</evidence>
<dbReference type="InterPro" id="IPR039843">
    <property type="entry name" value="KXD1-like"/>
</dbReference>
<feature type="domain" description="KxDL" evidence="2">
    <location>
        <begin position="32"/>
        <end position="115"/>
    </location>
</feature>
<dbReference type="EMBL" id="CAJOAZ010000511">
    <property type="protein sequence ID" value="CAF3665535.1"/>
    <property type="molecule type" value="Genomic_DNA"/>
</dbReference>
<evidence type="ECO:0000313" key="7">
    <source>
        <dbReference type="Proteomes" id="UP000663860"/>
    </source>
</evidence>
<dbReference type="PANTHER" id="PTHR13511:SF0">
    <property type="entry name" value="KXDL MOTIF-CONTAINING PROTEIN 1"/>
    <property type="match status" value="1"/>
</dbReference>
<dbReference type="InterPro" id="IPR019371">
    <property type="entry name" value="KxDL_dom"/>
</dbReference>
<protein>
    <recommendedName>
        <fullName evidence="2">KxDL domain-containing protein</fullName>
    </recommendedName>
</protein>
<organism evidence="3 7">
    <name type="scientific">Adineta steineri</name>
    <dbReference type="NCBI Taxonomy" id="433720"/>
    <lineage>
        <taxon>Eukaryota</taxon>
        <taxon>Metazoa</taxon>
        <taxon>Spiralia</taxon>
        <taxon>Gnathifera</taxon>
        <taxon>Rotifera</taxon>
        <taxon>Eurotatoria</taxon>
        <taxon>Bdelloidea</taxon>
        <taxon>Adinetida</taxon>
        <taxon>Adinetidae</taxon>
        <taxon>Adineta</taxon>
    </lineage>
</organism>
<dbReference type="GO" id="GO:0099078">
    <property type="term" value="C:BORC complex"/>
    <property type="evidence" value="ECO:0007669"/>
    <property type="project" value="TreeGrafter"/>
</dbReference>
<dbReference type="GO" id="GO:0032418">
    <property type="term" value="P:lysosome localization"/>
    <property type="evidence" value="ECO:0007669"/>
    <property type="project" value="TreeGrafter"/>
</dbReference>
<accession>A0A814V8Y0</accession>
<dbReference type="Proteomes" id="UP000663845">
    <property type="component" value="Unassembled WGS sequence"/>
</dbReference>
<sequence>METNADSSLTSSTTTTISSNTTPASSFVNLFLNEINNQDIYCLLDVQRSLLEQLDKTNEKIDGINKLSAKNYSDASRDFSSHTQMLTTMKTDLDLIFKRIKLLKMRLNKKYPEAYASVLRTNAAQNPSLDEEDDDINELPASVKSVTSPSLVKSKTIDCSQFPSSIRESHSLTQIPNNKNIE</sequence>
<dbReference type="Pfam" id="PF10241">
    <property type="entry name" value="KxDL"/>
    <property type="match status" value="1"/>
</dbReference>
<dbReference type="Proteomes" id="UP000663860">
    <property type="component" value="Unassembled WGS sequence"/>
</dbReference>
<evidence type="ECO:0000256" key="1">
    <source>
        <dbReference type="ARBA" id="ARBA00005913"/>
    </source>
</evidence>
<comment type="caution">
    <text evidence="3">The sequence shown here is derived from an EMBL/GenBank/DDBJ whole genome shotgun (WGS) entry which is preliminary data.</text>
</comment>
<dbReference type="Proteomes" id="UP000663868">
    <property type="component" value="Unassembled WGS sequence"/>
</dbReference>
<dbReference type="Proteomes" id="UP000663844">
    <property type="component" value="Unassembled WGS sequence"/>
</dbReference>
<gene>
    <name evidence="3" type="ORF">IZO911_LOCUS27819</name>
    <name evidence="4" type="ORF">JYZ213_LOCUS27958</name>
    <name evidence="5" type="ORF">KXQ929_LOCUS6885</name>
    <name evidence="6" type="ORF">OXD698_LOCUS9883</name>
</gene>
<proteinExistence type="inferred from homology"/>
<comment type="similarity">
    <text evidence="1">Belongs to the KXD1 family.</text>
</comment>
<evidence type="ECO:0000313" key="6">
    <source>
        <dbReference type="EMBL" id="CAF3665535.1"/>
    </source>
</evidence>
<evidence type="ECO:0000313" key="3">
    <source>
        <dbReference type="EMBL" id="CAF1187180.1"/>
    </source>
</evidence>
<reference evidence="3" key="1">
    <citation type="submission" date="2021-02" db="EMBL/GenBank/DDBJ databases">
        <authorList>
            <person name="Nowell W R."/>
        </authorList>
    </citation>
    <scope>NUCLEOTIDE SEQUENCE</scope>
</reference>
<dbReference type="PANTHER" id="PTHR13511">
    <property type="entry name" value="KXDL MOTIF-CONTAINING PROTEIN 1"/>
    <property type="match status" value="1"/>
</dbReference>